<sequence>MAAAPTPPPSYRTSASTPPPLYRASAPPYSNYTPVPCDVSHASGAPKGTKDLYLKIAFAVVVGVAVVAISALIYGYVDAMRQVREAQNASRDLWREAWDARKETWQAQDDSRAAQEKAEQLAKKVAEVQEEAMQAQGEVESLQEKVVQAQKEALQTRKQWRQTKAEAAQIFGKVSRAKLDLQMAESECDHAHDVVDGVLADLAKLREKLDESKLVNQNSNSPPLTDHSAASLSNVASPVLPPGWTKFLVLVVPSLLYAL</sequence>
<evidence type="ECO:0000256" key="3">
    <source>
        <dbReference type="SAM" id="Phobius"/>
    </source>
</evidence>
<protein>
    <submittedName>
        <fullName evidence="4">Uncharacterized protein</fullName>
    </submittedName>
</protein>
<keyword evidence="1" id="KW-0175">Coiled coil</keyword>
<reference evidence="4 5" key="2">
    <citation type="submission" date="2019-01" db="EMBL/GenBank/DDBJ databases">
        <title>The decoding of complex shrimp genome reveals the adaptation for benthos swimmer, frequently molting mechanism and breeding impact on genome.</title>
        <authorList>
            <person name="Sun Y."/>
            <person name="Gao Y."/>
            <person name="Yu Y."/>
        </authorList>
    </citation>
    <scope>NUCLEOTIDE SEQUENCE [LARGE SCALE GENOMIC DNA]</scope>
    <source>
        <tissue evidence="4">Muscle</tissue>
    </source>
</reference>
<name>A0A3R7PL22_PENVA</name>
<feature type="transmembrane region" description="Helical" evidence="3">
    <location>
        <begin position="56"/>
        <end position="77"/>
    </location>
</feature>
<keyword evidence="3" id="KW-0812">Transmembrane</keyword>
<reference evidence="4 5" key="1">
    <citation type="submission" date="2018-04" db="EMBL/GenBank/DDBJ databases">
        <authorList>
            <person name="Zhang X."/>
            <person name="Yuan J."/>
            <person name="Li F."/>
            <person name="Xiang J."/>
        </authorList>
    </citation>
    <scope>NUCLEOTIDE SEQUENCE [LARGE SCALE GENOMIC DNA]</scope>
    <source>
        <tissue evidence="4">Muscle</tissue>
    </source>
</reference>
<evidence type="ECO:0000313" key="4">
    <source>
        <dbReference type="EMBL" id="ROT69981.1"/>
    </source>
</evidence>
<keyword evidence="3" id="KW-1133">Transmembrane helix</keyword>
<dbReference type="Proteomes" id="UP000283509">
    <property type="component" value="Unassembled WGS sequence"/>
</dbReference>
<evidence type="ECO:0000313" key="5">
    <source>
        <dbReference type="Proteomes" id="UP000283509"/>
    </source>
</evidence>
<dbReference type="EMBL" id="QCYY01002486">
    <property type="protein sequence ID" value="ROT69981.1"/>
    <property type="molecule type" value="Genomic_DNA"/>
</dbReference>
<evidence type="ECO:0000256" key="2">
    <source>
        <dbReference type="SAM" id="MobiDB-lite"/>
    </source>
</evidence>
<dbReference type="AlphaFoldDB" id="A0A3R7PL22"/>
<accession>A0A3R7PL22</accession>
<feature type="coiled-coil region" evidence="1">
    <location>
        <begin position="111"/>
        <end position="159"/>
    </location>
</feature>
<feature type="compositionally biased region" description="Pro residues" evidence="2">
    <location>
        <begin position="1"/>
        <end position="10"/>
    </location>
</feature>
<evidence type="ECO:0000256" key="1">
    <source>
        <dbReference type="SAM" id="Coils"/>
    </source>
</evidence>
<dbReference type="OrthoDB" id="6375170at2759"/>
<comment type="caution">
    <text evidence="4">The sequence shown here is derived from an EMBL/GenBank/DDBJ whole genome shotgun (WGS) entry which is preliminary data.</text>
</comment>
<proteinExistence type="predicted"/>
<keyword evidence="3" id="KW-0472">Membrane</keyword>
<feature type="region of interest" description="Disordered" evidence="2">
    <location>
        <begin position="1"/>
        <end position="22"/>
    </location>
</feature>
<organism evidence="4 5">
    <name type="scientific">Penaeus vannamei</name>
    <name type="common">Whiteleg shrimp</name>
    <name type="synonym">Litopenaeus vannamei</name>
    <dbReference type="NCBI Taxonomy" id="6689"/>
    <lineage>
        <taxon>Eukaryota</taxon>
        <taxon>Metazoa</taxon>
        <taxon>Ecdysozoa</taxon>
        <taxon>Arthropoda</taxon>
        <taxon>Crustacea</taxon>
        <taxon>Multicrustacea</taxon>
        <taxon>Malacostraca</taxon>
        <taxon>Eumalacostraca</taxon>
        <taxon>Eucarida</taxon>
        <taxon>Decapoda</taxon>
        <taxon>Dendrobranchiata</taxon>
        <taxon>Penaeoidea</taxon>
        <taxon>Penaeidae</taxon>
        <taxon>Penaeus</taxon>
    </lineage>
</organism>
<gene>
    <name evidence="4" type="ORF">C7M84_011759</name>
</gene>
<keyword evidence="5" id="KW-1185">Reference proteome</keyword>